<reference evidence="3" key="1">
    <citation type="submission" date="2023-01" db="EMBL/GenBank/DDBJ databases">
        <title>The genome sequence of Kordiimonadaceae bacterium 6D33.</title>
        <authorList>
            <person name="Liu Y."/>
        </authorList>
    </citation>
    <scope>NUCLEOTIDE SEQUENCE</scope>
    <source>
        <strain evidence="3">6D33</strain>
    </source>
</reference>
<organism evidence="3 4">
    <name type="scientific">Gimibacter soli</name>
    <dbReference type="NCBI Taxonomy" id="3024400"/>
    <lineage>
        <taxon>Bacteria</taxon>
        <taxon>Pseudomonadati</taxon>
        <taxon>Pseudomonadota</taxon>
        <taxon>Alphaproteobacteria</taxon>
        <taxon>Kordiimonadales</taxon>
        <taxon>Temperatibacteraceae</taxon>
        <taxon>Gimibacter</taxon>
    </lineage>
</organism>
<dbReference type="PANTHER" id="PTHR33279:SF6">
    <property type="entry name" value="SULFUR CARRIER PROTEIN YEDF-RELATED"/>
    <property type="match status" value="1"/>
</dbReference>
<dbReference type="SUPFAM" id="SSF64307">
    <property type="entry name" value="SirA-like"/>
    <property type="match status" value="1"/>
</dbReference>
<name>A0AAF0BI36_9PROT</name>
<dbReference type="PANTHER" id="PTHR33279">
    <property type="entry name" value="SULFUR CARRIER PROTEIN YEDF-RELATED"/>
    <property type="match status" value="1"/>
</dbReference>
<dbReference type="CDD" id="cd00291">
    <property type="entry name" value="SirA_YedF_YeeD"/>
    <property type="match status" value="1"/>
</dbReference>
<evidence type="ECO:0000259" key="2">
    <source>
        <dbReference type="PROSITE" id="PS01148"/>
    </source>
</evidence>
<keyword evidence="4" id="KW-1185">Reference proteome</keyword>
<evidence type="ECO:0000313" key="4">
    <source>
        <dbReference type="Proteomes" id="UP001217500"/>
    </source>
</evidence>
<sequence>MHGLDTRGLKCPMPVLRLRRALDDLKPGDRLHLTASDPATANDIPAFCTIAGHRLLMAEVKDGIYHFDIEKGAGESAG</sequence>
<dbReference type="PROSITE" id="PS01148">
    <property type="entry name" value="UPF0033"/>
    <property type="match status" value="1"/>
</dbReference>
<comment type="similarity">
    <text evidence="1">Belongs to the sulfur carrier protein TusA family.</text>
</comment>
<protein>
    <submittedName>
        <fullName evidence="3">Sulfurtransferase TusA family protein</fullName>
    </submittedName>
</protein>
<dbReference type="EMBL" id="CP116805">
    <property type="protein sequence ID" value="WCL54898.1"/>
    <property type="molecule type" value="Genomic_DNA"/>
</dbReference>
<dbReference type="RefSeq" id="WP_289504629.1">
    <property type="nucleotide sequence ID" value="NZ_CP116805.1"/>
</dbReference>
<dbReference type="Pfam" id="PF01206">
    <property type="entry name" value="TusA"/>
    <property type="match status" value="1"/>
</dbReference>
<gene>
    <name evidence="3" type="ORF">PH603_03885</name>
</gene>
<dbReference type="Gene3D" id="3.30.110.40">
    <property type="entry name" value="TusA-like domain"/>
    <property type="match status" value="1"/>
</dbReference>
<dbReference type="AlphaFoldDB" id="A0AAF0BI36"/>
<feature type="domain" description="UPF0033" evidence="2">
    <location>
        <begin position="4"/>
        <end position="28"/>
    </location>
</feature>
<dbReference type="InterPro" id="IPR001455">
    <property type="entry name" value="TusA-like"/>
</dbReference>
<evidence type="ECO:0000256" key="1">
    <source>
        <dbReference type="ARBA" id="ARBA00008984"/>
    </source>
</evidence>
<proteinExistence type="inferred from homology"/>
<accession>A0AAF0BI36</accession>
<dbReference type="KEGG" id="gso:PH603_03885"/>
<evidence type="ECO:0000313" key="3">
    <source>
        <dbReference type="EMBL" id="WCL54898.1"/>
    </source>
</evidence>
<dbReference type="Proteomes" id="UP001217500">
    <property type="component" value="Chromosome"/>
</dbReference>
<dbReference type="InterPro" id="IPR036868">
    <property type="entry name" value="TusA-like_sf"/>
</dbReference>